<sequence>MSAETLGANHTTQPRKKPIRTYGRRSVAVAVAKHDSKPSTPRQLSPEDTPAPQLPTPSSPATVTPSAECPKTSAPKSGSILSYFKAKPKTPVPLIKATTPAPSAATEELVSTPPSPPPSSTGQRKRRRLTTRPTFDDEYDGEDQAGKRTKENGDETPGMENGTPLDTPSASQTETDSTGTTTSSSKQLAAQKKRPAKTPTKEMVQTTLSLAIGESKPQFIVCKECSMLYNHLNDKDRRDHKRVHAAYVRSKNKETNS</sequence>
<dbReference type="AlphaFoldDB" id="A0A8S8ZDI9"/>
<evidence type="ECO:0000259" key="2">
    <source>
        <dbReference type="Pfam" id="PF13878"/>
    </source>
</evidence>
<evidence type="ECO:0000256" key="1">
    <source>
        <dbReference type="SAM" id="MobiDB-lite"/>
    </source>
</evidence>
<feature type="compositionally biased region" description="Low complexity" evidence="1">
    <location>
        <begin position="171"/>
        <end position="185"/>
    </location>
</feature>
<dbReference type="InterPro" id="IPR028005">
    <property type="entry name" value="AcTrfase_ESCO_Znf_dom"/>
</dbReference>
<comment type="caution">
    <text evidence="3">The sequence shown here is derived from an EMBL/GenBank/DDBJ whole genome shotgun (WGS) entry which is preliminary data.</text>
</comment>
<dbReference type="Proteomes" id="UP000433876">
    <property type="component" value="Unassembled WGS sequence"/>
</dbReference>
<feature type="region of interest" description="Disordered" evidence="1">
    <location>
        <begin position="1"/>
        <end position="202"/>
    </location>
</feature>
<evidence type="ECO:0000313" key="3">
    <source>
        <dbReference type="EMBL" id="KAA8624286.1"/>
    </source>
</evidence>
<feature type="compositionally biased region" description="Low complexity" evidence="1">
    <location>
        <begin position="97"/>
        <end position="106"/>
    </location>
</feature>
<dbReference type="Pfam" id="PF13878">
    <property type="entry name" value="zf-C2H2_3"/>
    <property type="match status" value="1"/>
</dbReference>
<protein>
    <recommendedName>
        <fullName evidence="2">N-acetyltransferase ESCO zinc-finger domain-containing protein</fullName>
    </recommendedName>
</protein>
<proteinExistence type="predicted"/>
<feature type="compositionally biased region" description="Basic residues" evidence="1">
    <location>
        <begin position="13"/>
        <end position="23"/>
    </location>
</feature>
<reference evidence="3 4" key="1">
    <citation type="submission" date="2017-07" db="EMBL/GenBank/DDBJ databases">
        <title>Genome sequence of the Sordaria macrospora wild type strain R19027.</title>
        <authorList>
            <person name="Nowrousian M."/>
            <person name="Teichert I."/>
            <person name="Kueck U."/>
        </authorList>
    </citation>
    <scope>NUCLEOTIDE SEQUENCE [LARGE SCALE GENOMIC DNA]</scope>
    <source>
        <strain evidence="3 4">R19027</strain>
        <tissue evidence="3">Mycelium</tissue>
    </source>
</reference>
<evidence type="ECO:0000313" key="4">
    <source>
        <dbReference type="Proteomes" id="UP000433876"/>
    </source>
</evidence>
<dbReference type="VEuPathDB" id="FungiDB:SMAC_08721"/>
<gene>
    <name evidence="3" type="ORF">SMACR_08721</name>
</gene>
<organism evidence="3 4">
    <name type="scientific">Sordaria macrospora</name>
    <dbReference type="NCBI Taxonomy" id="5147"/>
    <lineage>
        <taxon>Eukaryota</taxon>
        <taxon>Fungi</taxon>
        <taxon>Dikarya</taxon>
        <taxon>Ascomycota</taxon>
        <taxon>Pezizomycotina</taxon>
        <taxon>Sordariomycetes</taxon>
        <taxon>Sordariomycetidae</taxon>
        <taxon>Sordariales</taxon>
        <taxon>Sordariaceae</taxon>
        <taxon>Sordaria</taxon>
    </lineage>
</organism>
<dbReference type="EMBL" id="NMPR01000239">
    <property type="protein sequence ID" value="KAA8624286.1"/>
    <property type="molecule type" value="Genomic_DNA"/>
</dbReference>
<dbReference type="OMA" id="TKPGLHH"/>
<feature type="domain" description="N-acetyltransferase ESCO zinc-finger" evidence="2">
    <location>
        <begin position="209"/>
        <end position="245"/>
    </location>
</feature>
<name>A0A8S8ZDI9_SORMA</name>
<feature type="compositionally biased region" description="Basic and acidic residues" evidence="1">
    <location>
        <begin position="144"/>
        <end position="153"/>
    </location>
</feature>
<accession>A0A8S8ZDI9</accession>